<feature type="transmembrane region" description="Helical" evidence="2">
    <location>
        <begin position="455"/>
        <end position="477"/>
    </location>
</feature>
<dbReference type="AlphaFoldDB" id="A0A918P874"/>
<dbReference type="RefSeq" id="WP_189854055.1">
    <property type="nucleotide sequence ID" value="NZ_BMVW01000001.1"/>
</dbReference>
<feature type="transmembrane region" description="Helical" evidence="2">
    <location>
        <begin position="146"/>
        <end position="166"/>
    </location>
</feature>
<keyword evidence="2" id="KW-0472">Membrane</keyword>
<protein>
    <submittedName>
        <fullName evidence="3">Uncharacterized protein</fullName>
    </submittedName>
</protein>
<feature type="transmembrane region" description="Helical" evidence="2">
    <location>
        <begin position="400"/>
        <end position="422"/>
    </location>
</feature>
<feature type="transmembrane region" description="Helical" evidence="2">
    <location>
        <begin position="20"/>
        <end position="40"/>
    </location>
</feature>
<proteinExistence type="predicted"/>
<feature type="region of interest" description="Disordered" evidence="1">
    <location>
        <begin position="187"/>
        <end position="229"/>
    </location>
</feature>
<keyword evidence="2" id="KW-1133">Transmembrane helix</keyword>
<name>A0A918P874_9ACTN</name>
<feature type="transmembrane region" description="Helical" evidence="2">
    <location>
        <begin position="93"/>
        <end position="117"/>
    </location>
</feature>
<evidence type="ECO:0000313" key="3">
    <source>
        <dbReference type="EMBL" id="GGY86425.1"/>
    </source>
</evidence>
<evidence type="ECO:0000256" key="2">
    <source>
        <dbReference type="SAM" id="Phobius"/>
    </source>
</evidence>
<dbReference type="EMBL" id="BMVW01000001">
    <property type="protein sequence ID" value="GGY86425.1"/>
    <property type="molecule type" value="Genomic_DNA"/>
</dbReference>
<comment type="caution">
    <text evidence="3">The sequence shown here is derived from an EMBL/GenBank/DDBJ whole genome shotgun (WGS) entry which is preliminary data.</text>
</comment>
<evidence type="ECO:0000313" key="4">
    <source>
        <dbReference type="Proteomes" id="UP000622166"/>
    </source>
</evidence>
<feature type="transmembrane region" description="Helical" evidence="2">
    <location>
        <begin position="52"/>
        <end position="72"/>
    </location>
</feature>
<dbReference type="Proteomes" id="UP000622166">
    <property type="component" value="Unassembled WGS sequence"/>
</dbReference>
<feature type="transmembrane region" description="Helical" evidence="2">
    <location>
        <begin position="376"/>
        <end position="394"/>
    </location>
</feature>
<gene>
    <name evidence="3" type="ORF">GCM10010365_00380</name>
</gene>
<keyword evidence="2" id="KW-0812">Transmembrane</keyword>
<keyword evidence="4" id="KW-1185">Reference proteome</keyword>
<reference evidence="3" key="2">
    <citation type="submission" date="2020-09" db="EMBL/GenBank/DDBJ databases">
        <authorList>
            <person name="Sun Q."/>
            <person name="Ohkuma M."/>
        </authorList>
    </citation>
    <scope>NUCLEOTIDE SEQUENCE</scope>
    <source>
        <strain evidence="3">JCM 4815</strain>
    </source>
</reference>
<sequence length="479" mass="48331">MLALRLARGARPAVHLRRLLVTAASGGTAFLLLCVLGHAITHPETPARSVLRLAWCAGPLAATAYCAVTVARTDPATRPRPGLSAIGLGPRRLMALSAMTTALSGVIGSLFALFLFLHLRGEPERPPFTGDAARALAPGLPLPLPAALTLLSVVPAVLAVTVALALRPAGPGPWWATLAEGRGLLAPRGTGADASRQAGADGARQAGGSGTRTAEGPGGVRRTQPGRLGGRRLIRAGVRRGGNGSHALSTVLDTCEPALTATGAPAWEPDPYTCAAPQPAPGGLPWGVAVLAVGLAIEAYASSSGSAPALLLPGGFAHSSAGALAGWLLTTLGLVLAGPGLTHLCGRLLQAVRPGALRLLAGRVLQEEARRIGRPLGVLCAVACGVFTMATLYSGARHSIGPFTTLGGLVMVGCTVMTLAIVATEARDARAGTTAALVRLGAPATMLRTAALLRVGALLALFGPLTWVIAALTAAPLRP</sequence>
<accession>A0A918P874</accession>
<evidence type="ECO:0000256" key="1">
    <source>
        <dbReference type="SAM" id="MobiDB-lite"/>
    </source>
</evidence>
<reference evidence="3" key="1">
    <citation type="journal article" date="2014" name="Int. J. Syst. Evol. Microbiol.">
        <title>Complete genome sequence of Corynebacterium casei LMG S-19264T (=DSM 44701T), isolated from a smear-ripened cheese.</title>
        <authorList>
            <consortium name="US DOE Joint Genome Institute (JGI-PGF)"/>
            <person name="Walter F."/>
            <person name="Albersmeier A."/>
            <person name="Kalinowski J."/>
            <person name="Ruckert C."/>
        </authorList>
    </citation>
    <scope>NUCLEOTIDE SEQUENCE</scope>
    <source>
        <strain evidence="3">JCM 4815</strain>
    </source>
</reference>
<feature type="compositionally biased region" description="Low complexity" evidence="1">
    <location>
        <begin position="191"/>
        <end position="204"/>
    </location>
</feature>
<organism evidence="3 4">
    <name type="scientific">Streptomyces poonensis</name>
    <dbReference type="NCBI Taxonomy" id="68255"/>
    <lineage>
        <taxon>Bacteria</taxon>
        <taxon>Bacillati</taxon>
        <taxon>Actinomycetota</taxon>
        <taxon>Actinomycetes</taxon>
        <taxon>Kitasatosporales</taxon>
        <taxon>Streptomycetaceae</taxon>
        <taxon>Streptomyces</taxon>
    </lineage>
</organism>